<feature type="transmembrane region" description="Helical" evidence="11">
    <location>
        <begin position="153"/>
        <end position="171"/>
    </location>
</feature>
<comment type="caution">
    <text evidence="12">The sequence shown here is derived from an EMBL/GenBank/DDBJ whole genome shotgun (WGS) entry which is preliminary data.</text>
</comment>
<keyword evidence="3" id="KW-0050">Antiport</keyword>
<evidence type="ECO:0000256" key="11">
    <source>
        <dbReference type="SAM" id="Phobius"/>
    </source>
</evidence>
<keyword evidence="8 11" id="KW-0472">Membrane</keyword>
<dbReference type="PIRSF" id="PIRSF006603">
    <property type="entry name" value="DinF"/>
    <property type="match status" value="1"/>
</dbReference>
<name>A0A841GZC5_9BACT</name>
<accession>A0A841GZC5</accession>
<dbReference type="PANTHER" id="PTHR43298">
    <property type="entry name" value="MULTIDRUG RESISTANCE PROTEIN NORM-RELATED"/>
    <property type="match status" value="1"/>
</dbReference>
<evidence type="ECO:0000256" key="9">
    <source>
        <dbReference type="ARBA" id="ARBA00031636"/>
    </source>
</evidence>
<feature type="transmembrane region" description="Helical" evidence="11">
    <location>
        <begin position="112"/>
        <end position="133"/>
    </location>
</feature>
<dbReference type="GO" id="GO:0042910">
    <property type="term" value="F:xenobiotic transmembrane transporter activity"/>
    <property type="evidence" value="ECO:0007669"/>
    <property type="project" value="InterPro"/>
</dbReference>
<dbReference type="Proteomes" id="UP000582837">
    <property type="component" value="Unassembled WGS sequence"/>
</dbReference>
<dbReference type="InterPro" id="IPR048279">
    <property type="entry name" value="MdtK-like"/>
</dbReference>
<proteinExistence type="predicted"/>
<evidence type="ECO:0000313" key="13">
    <source>
        <dbReference type="Proteomes" id="UP000582837"/>
    </source>
</evidence>
<evidence type="ECO:0000256" key="8">
    <source>
        <dbReference type="ARBA" id="ARBA00023136"/>
    </source>
</evidence>
<keyword evidence="4" id="KW-1003">Cell membrane</keyword>
<feature type="transmembrane region" description="Helical" evidence="11">
    <location>
        <begin position="183"/>
        <end position="204"/>
    </location>
</feature>
<evidence type="ECO:0000256" key="5">
    <source>
        <dbReference type="ARBA" id="ARBA00022692"/>
    </source>
</evidence>
<feature type="transmembrane region" description="Helical" evidence="11">
    <location>
        <begin position="342"/>
        <end position="364"/>
    </location>
</feature>
<dbReference type="EMBL" id="JACHIA010000007">
    <property type="protein sequence ID" value="MBB6071107.1"/>
    <property type="molecule type" value="Genomic_DNA"/>
</dbReference>
<keyword evidence="7" id="KW-0406">Ion transport</keyword>
<dbReference type="AlphaFoldDB" id="A0A841GZC5"/>
<protein>
    <recommendedName>
        <fullName evidence="9">Multidrug-efflux transporter</fullName>
    </recommendedName>
</protein>
<keyword evidence="2" id="KW-0813">Transport</keyword>
<keyword evidence="13" id="KW-1185">Reference proteome</keyword>
<feature type="transmembrane region" description="Helical" evidence="11">
    <location>
        <begin position="384"/>
        <end position="406"/>
    </location>
</feature>
<feature type="transmembrane region" description="Helical" evidence="11">
    <location>
        <begin position="224"/>
        <end position="243"/>
    </location>
</feature>
<evidence type="ECO:0000256" key="2">
    <source>
        <dbReference type="ARBA" id="ARBA00022448"/>
    </source>
</evidence>
<gene>
    <name evidence="12" type="ORF">HNQ61_002731</name>
</gene>
<feature type="transmembrane region" description="Helical" evidence="11">
    <location>
        <begin position="444"/>
        <end position="462"/>
    </location>
</feature>
<feature type="region of interest" description="Disordered" evidence="10">
    <location>
        <begin position="1"/>
        <end position="21"/>
    </location>
</feature>
<dbReference type="InterPro" id="IPR050222">
    <property type="entry name" value="MATE_MdtK"/>
</dbReference>
<dbReference type="NCBIfam" id="TIGR00797">
    <property type="entry name" value="matE"/>
    <property type="match status" value="1"/>
</dbReference>
<feature type="transmembrane region" description="Helical" evidence="11">
    <location>
        <begin position="269"/>
        <end position="294"/>
    </location>
</feature>
<comment type="subcellular location">
    <subcellularLocation>
        <location evidence="1">Cell membrane</location>
        <topology evidence="1">Multi-pass membrane protein</topology>
    </subcellularLocation>
</comment>
<dbReference type="GO" id="GO:0006811">
    <property type="term" value="P:monoatomic ion transport"/>
    <property type="evidence" value="ECO:0007669"/>
    <property type="project" value="UniProtKB-KW"/>
</dbReference>
<keyword evidence="5 11" id="KW-0812">Transmembrane</keyword>
<dbReference type="InterPro" id="IPR002528">
    <property type="entry name" value="MATE_fam"/>
</dbReference>
<dbReference type="Pfam" id="PF01554">
    <property type="entry name" value="MatE"/>
    <property type="match status" value="2"/>
</dbReference>
<feature type="transmembrane region" description="Helical" evidence="11">
    <location>
        <begin position="418"/>
        <end position="438"/>
    </location>
</feature>
<evidence type="ECO:0000256" key="7">
    <source>
        <dbReference type="ARBA" id="ARBA00023065"/>
    </source>
</evidence>
<evidence type="ECO:0000256" key="1">
    <source>
        <dbReference type="ARBA" id="ARBA00004651"/>
    </source>
</evidence>
<keyword evidence="6 11" id="KW-1133">Transmembrane helix</keyword>
<evidence type="ECO:0000256" key="3">
    <source>
        <dbReference type="ARBA" id="ARBA00022449"/>
    </source>
</evidence>
<organism evidence="12 13">
    <name type="scientific">Longimicrobium terrae</name>
    <dbReference type="NCBI Taxonomy" id="1639882"/>
    <lineage>
        <taxon>Bacteria</taxon>
        <taxon>Pseudomonadati</taxon>
        <taxon>Gemmatimonadota</taxon>
        <taxon>Longimicrobiia</taxon>
        <taxon>Longimicrobiales</taxon>
        <taxon>Longimicrobiaceae</taxon>
        <taxon>Longimicrobium</taxon>
    </lineage>
</organism>
<feature type="transmembrane region" description="Helical" evidence="11">
    <location>
        <begin position="300"/>
        <end position="322"/>
    </location>
</feature>
<dbReference type="PANTHER" id="PTHR43298:SF2">
    <property type="entry name" value="FMN_FAD EXPORTER YEEO-RELATED"/>
    <property type="match status" value="1"/>
</dbReference>
<evidence type="ECO:0000256" key="4">
    <source>
        <dbReference type="ARBA" id="ARBA00022475"/>
    </source>
</evidence>
<dbReference type="RefSeq" id="WP_170033700.1">
    <property type="nucleotide sequence ID" value="NZ_JABDTL010000001.1"/>
</dbReference>
<evidence type="ECO:0000313" key="12">
    <source>
        <dbReference type="EMBL" id="MBB6071107.1"/>
    </source>
</evidence>
<dbReference type="GO" id="GO:0005886">
    <property type="term" value="C:plasma membrane"/>
    <property type="evidence" value="ECO:0007669"/>
    <property type="project" value="UniProtKB-SubCell"/>
</dbReference>
<dbReference type="CDD" id="cd13131">
    <property type="entry name" value="MATE_NorM_like"/>
    <property type="match status" value="1"/>
</dbReference>
<evidence type="ECO:0000256" key="10">
    <source>
        <dbReference type="SAM" id="MobiDB-lite"/>
    </source>
</evidence>
<sequence length="480" mass="50428">MSTLASATTLDAPRRTPPAHGRRRRALLFAHELRALMRVAGPLIVSQLGGIAMNTTDTIMVGPLGADALAAAGLGNAIFIAAMMLAMGTLMGMSPLISQAFGAGDHAECRRVLVQGLWLAVLLAVPMTIYCMFGGQMARALDQPAAVTRDAAGYLFALGCGVPPMLLFVAFRQYLDGMGDTKPAMALTFIGVAVNIAGNIGLIYGFTIPLLGIRVPAGGLIGSGWSTTIVRWAMLVAVAIYVARRRDLRPFAGVPLGPSLHRLKAMLRIGAPIGVQLGAEIGVFAYAVVLMGWISALSQAAHQVAINIASVTFMVAMGTSLAGSIRVGQHVGAGSRRGVHRAVLTTYTLVILFMALCAVAFLSVPRWMMGLYTTDPRIVEIGAGLLVMAAAFQVFDGMQVAGLCALRGASDTRVPMWMTVLGYWAIGAPAAWLLGLHTPLGARGVWAGLVLGLASVAIMLAWRVRRVMWAGPLIHRAPAA</sequence>
<reference evidence="12 13" key="1">
    <citation type="submission" date="2020-08" db="EMBL/GenBank/DDBJ databases">
        <title>Genomic Encyclopedia of Type Strains, Phase IV (KMG-IV): sequencing the most valuable type-strain genomes for metagenomic binning, comparative biology and taxonomic classification.</title>
        <authorList>
            <person name="Goeker M."/>
        </authorList>
    </citation>
    <scope>NUCLEOTIDE SEQUENCE [LARGE SCALE GENOMIC DNA]</scope>
    <source>
        <strain evidence="12 13">DSM 29007</strain>
    </source>
</reference>
<feature type="transmembrane region" description="Helical" evidence="11">
    <location>
        <begin position="68"/>
        <end position="91"/>
    </location>
</feature>
<evidence type="ECO:0000256" key="6">
    <source>
        <dbReference type="ARBA" id="ARBA00022989"/>
    </source>
</evidence>
<dbReference type="GO" id="GO:0015297">
    <property type="term" value="F:antiporter activity"/>
    <property type="evidence" value="ECO:0007669"/>
    <property type="project" value="UniProtKB-KW"/>
</dbReference>